<name>A0ABN8NRX6_9CNID</name>
<evidence type="ECO:0000313" key="2">
    <source>
        <dbReference type="EMBL" id="CAH3114791.1"/>
    </source>
</evidence>
<reference evidence="2 3" key="1">
    <citation type="submission" date="2022-05" db="EMBL/GenBank/DDBJ databases">
        <authorList>
            <consortium name="Genoscope - CEA"/>
            <person name="William W."/>
        </authorList>
    </citation>
    <scope>NUCLEOTIDE SEQUENCE [LARGE SCALE GENOMIC DNA]</scope>
</reference>
<accession>A0ABN8NRX6</accession>
<feature type="region of interest" description="Disordered" evidence="1">
    <location>
        <begin position="191"/>
        <end position="257"/>
    </location>
</feature>
<gene>
    <name evidence="2" type="ORF">PLOB_00023088</name>
</gene>
<feature type="compositionally biased region" description="Acidic residues" evidence="1">
    <location>
        <begin position="205"/>
        <end position="222"/>
    </location>
</feature>
<feature type="compositionally biased region" description="Polar residues" evidence="1">
    <location>
        <begin position="225"/>
        <end position="243"/>
    </location>
</feature>
<evidence type="ECO:0000256" key="1">
    <source>
        <dbReference type="SAM" id="MobiDB-lite"/>
    </source>
</evidence>
<protein>
    <submittedName>
        <fullName evidence="2">Uncharacterized protein</fullName>
    </submittedName>
</protein>
<sequence length="257" mass="29277">MATSPPRHVFAHKRNVRLIIKEDMRIDSLQVIASLPDFQADITGVVPFFGGKCIDITLRNHEVAARLAASGFDYGDIRKPLHLLGEKLIHTSCFVPVEFPDNVVVELLKQYGELKTENLRRLYFQEEGFSHIERGIRVAEFVKINRDLPRRIVTQGVEINFKYTRQMITCYWCNSTKHVRHCDINQRLAASGGKAIPGPPIPMTETEETTNDDMDHDTEETNTESSQMQPPSYTQVSNPNQELSPFFASRDLFDTSP</sequence>
<organism evidence="2 3">
    <name type="scientific">Porites lobata</name>
    <dbReference type="NCBI Taxonomy" id="104759"/>
    <lineage>
        <taxon>Eukaryota</taxon>
        <taxon>Metazoa</taxon>
        <taxon>Cnidaria</taxon>
        <taxon>Anthozoa</taxon>
        <taxon>Hexacorallia</taxon>
        <taxon>Scleractinia</taxon>
        <taxon>Fungiina</taxon>
        <taxon>Poritidae</taxon>
        <taxon>Porites</taxon>
    </lineage>
</organism>
<proteinExistence type="predicted"/>
<evidence type="ECO:0000313" key="3">
    <source>
        <dbReference type="Proteomes" id="UP001159405"/>
    </source>
</evidence>
<comment type="caution">
    <text evidence="2">The sequence shown here is derived from an EMBL/GenBank/DDBJ whole genome shotgun (WGS) entry which is preliminary data.</text>
</comment>
<dbReference type="EMBL" id="CALNXK010000027">
    <property type="protein sequence ID" value="CAH3114791.1"/>
    <property type="molecule type" value="Genomic_DNA"/>
</dbReference>
<dbReference type="Proteomes" id="UP001159405">
    <property type="component" value="Unassembled WGS sequence"/>
</dbReference>
<keyword evidence="3" id="KW-1185">Reference proteome</keyword>